<accession>A0A2W5TJ36</accession>
<organism evidence="4 5">
    <name type="scientific">Archangium gephyra</name>
    <dbReference type="NCBI Taxonomy" id="48"/>
    <lineage>
        <taxon>Bacteria</taxon>
        <taxon>Pseudomonadati</taxon>
        <taxon>Myxococcota</taxon>
        <taxon>Myxococcia</taxon>
        <taxon>Myxococcales</taxon>
        <taxon>Cystobacterineae</taxon>
        <taxon>Archangiaceae</taxon>
        <taxon>Archangium</taxon>
    </lineage>
</organism>
<dbReference type="AlphaFoldDB" id="A0A2W5TJ36"/>
<dbReference type="SUPFAM" id="SSF51261">
    <property type="entry name" value="Duplicated hybrid motif"/>
    <property type="match status" value="1"/>
</dbReference>
<comment type="caution">
    <text evidence="4">The sequence shown here is derived from an EMBL/GenBank/DDBJ whole genome shotgun (WGS) entry which is preliminary data.</text>
</comment>
<dbReference type="Proteomes" id="UP000249061">
    <property type="component" value="Unassembled WGS sequence"/>
</dbReference>
<dbReference type="PANTHER" id="PTHR21666">
    <property type="entry name" value="PEPTIDASE-RELATED"/>
    <property type="match status" value="1"/>
</dbReference>
<proteinExistence type="predicted"/>
<dbReference type="InterPro" id="IPR011055">
    <property type="entry name" value="Dup_hybrid_motif"/>
</dbReference>
<feature type="domain" description="M23ase beta-sheet core" evidence="3">
    <location>
        <begin position="228"/>
        <end position="323"/>
    </location>
</feature>
<gene>
    <name evidence="4" type="ORF">DI536_14230</name>
</gene>
<evidence type="ECO:0000256" key="1">
    <source>
        <dbReference type="ARBA" id="ARBA00022729"/>
    </source>
</evidence>
<dbReference type="PANTHER" id="PTHR21666:SF289">
    <property type="entry name" value="L-ALA--D-GLU ENDOPEPTIDASE"/>
    <property type="match status" value="1"/>
</dbReference>
<keyword evidence="1" id="KW-0732">Signal</keyword>
<evidence type="ECO:0000256" key="2">
    <source>
        <dbReference type="SAM" id="MobiDB-lite"/>
    </source>
</evidence>
<dbReference type="Pfam" id="PF01551">
    <property type="entry name" value="Peptidase_M23"/>
    <property type="match status" value="1"/>
</dbReference>
<evidence type="ECO:0000313" key="5">
    <source>
        <dbReference type="Proteomes" id="UP000249061"/>
    </source>
</evidence>
<feature type="compositionally biased region" description="Basic and acidic residues" evidence="2">
    <location>
        <begin position="342"/>
        <end position="354"/>
    </location>
</feature>
<name>A0A2W5TJ36_9BACT</name>
<reference evidence="4 5" key="1">
    <citation type="submission" date="2017-08" db="EMBL/GenBank/DDBJ databases">
        <title>Infants hospitalized years apart are colonized by the same room-sourced microbial strains.</title>
        <authorList>
            <person name="Brooks B."/>
            <person name="Olm M.R."/>
            <person name="Firek B.A."/>
            <person name="Baker R."/>
            <person name="Thomas B.C."/>
            <person name="Morowitz M.J."/>
            <person name="Banfield J.F."/>
        </authorList>
    </citation>
    <scope>NUCLEOTIDE SEQUENCE [LARGE SCALE GENOMIC DNA]</scope>
    <source>
        <strain evidence="4">S2_003_000_R2_14</strain>
    </source>
</reference>
<dbReference type="Gene3D" id="2.70.70.10">
    <property type="entry name" value="Glucose Permease (Domain IIA)"/>
    <property type="match status" value="1"/>
</dbReference>
<dbReference type="CDD" id="cd12797">
    <property type="entry name" value="M23_peptidase"/>
    <property type="match status" value="1"/>
</dbReference>
<dbReference type="InterPro" id="IPR050570">
    <property type="entry name" value="Cell_wall_metabolism_enzyme"/>
</dbReference>
<evidence type="ECO:0000313" key="4">
    <source>
        <dbReference type="EMBL" id="PZR12726.1"/>
    </source>
</evidence>
<dbReference type="InterPro" id="IPR016047">
    <property type="entry name" value="M23ase_b-sheet_dom"/>
</dbReference>
<dbReference type="GO" id="GO:0004222">
    <property type="term" value="F:metalloendopeptidase activity"/>
    <property type="evidence" value="ECO:0007669"/>
    <property type="project" value="TreeGrafter"/>
</dbReference>
<sequence length="365" mass="38603">MTTASFSRPSRGFLDFIGAALCLWAAAYHTPIGAMLRGLVSKVTSTHSTARPLLAYYTGGVYDSHEVEAPELVTAVPDIEIITAIPPGRALGRGVFASANLLAPDQRSAVDALARRYSLSFNSPEDAAVLIDRVKVDLHGSEDAAVLAVFAGYDVASYATERANSERRDLQLETLAANLPPGSAKSITAASTALMLGTAYGLSWPVAPGTRVSSPFGWRNHPILGRGQFHTGVDLSVPEGTQVKATADGTVRRASEDAVNGRVVIIEHGRGVSTAYCHNSELLVKTGQVIKAGDTIAYSGTTGRSTGPHVHYQLELGHKPMDPFLFRGSKPLVLDPPPAPAPKHDGSKQLKKAFDQFGAPPASEE</sequence>
<protein>
    <submittedName>
        <fullName evidence="4">Peptidase M23</fullName>
    </submittedName>
</protein>
<evidence type="ECO:0000259" key="3">
    <source>
        <dbReference type="Pfam" id="PF01551"/>
    </source>
</evidence>
<feature type="region of interest" description="Disordered" evidence="2">
    <location>
        <begin position="327"/>
        <end position="365"/>
    </location>
</feature>
<dbReference type="EMBL" id="QFQP01000011">
    <property type="protein sequence ID" value="PZR12726.1"/>
    <property type="molecule type" value="Genomic_DNA"/>
</dbReference>